<proteinExistence type="predicted"/>
<organism evidence="1 2">
    <name type="scientific">Helicostylum pulchrum</name>
    <dbReference type="NCBI Taxonomy" id="562976"/>
    <lineage>
        <taxon>Eukaryota</taxon>
        <taxon>Fungi</taxon>
        <taxon>Fungi incertae sedis</taxon>
        <taxon>Mucoromycota</taxon>
        <taxon>Mucoromycotina</taxon>
        <taxon>Mucoromycetes</taxon>
        <taxon>Mucorales</taxon>
        <taxon>Mucorineae</taxon>
        <taxon>Mucoraceae</taxon>
        <taxon>Helicostylum</taxon>
    </lineage>
</organism>
<name>A0ABP9YG99_9FUNG</name>
<keyword evidence="2" id="KW-1185">Reference proteome</keyword>
<reference evidence="1 2" key="1">
    <citation type="submission" date="2024-04" db="EMBL/GenBank/DDBJ databases">
        <title>genome sequences of Mucor flavus KT1a and Helicostylum pulchrum KT1b strains isolation_sourced from the surface of a dry-aged beef.</title>
        <authorList>
            <person name="Toyotome T."/>
            <person name="Hosono M."/>
            <person name="Torimaru M."/>
            <person name="Fukuda K."/>
            <person name="Mikami N."/>
        </authorList>
    </citation>
    <scope>NUCLEOTIDE SEQUENCE [LARGE SCALE GENOMIC DNA]</scope>
    <source>
        <strain evidence="1 2">KT1b</strain>
    </source>
</reference>
<gene>
    <name evidence="1" type="ORF">HPULCUR_011504</name>
</gene>
<accession>A0ABP9YG99</accession>
<protein>
    <submittedName>
        <fullName evidence="1">Uncharacterized protein</fullName>
    </submittedName>
</protein>
<dbReference type="Proteomes" id="UP001476247">
    <property type="component" value="Unassembled WGS sequence"/>
</dbReference>
<comment type="caution">
    <text evidence="1">The sequence shown here is derived from an EMBL/GenBank/DDBJ whole genome shotgun (WGS) entry which is preliminary data.</text>
</comment>
<evidence type="ECO:0000313" key="2">
    <source>
        <dbReference type="Proteomes" id="UP001476247"/>
    </source>
</evidence>
<dbReference type="EMBL" id="BAABUJ010000054">
    <property type="protein sequence ID" value="GAA5805977.1"/>
    <property type="molecule type" value="Genomic_DNA"/>
</dbReference>
<sequence length="618" mass="71864">MVLNQKYIELFDYHFSSHDLALDSSFRKYHHLVRELNLWTDNSIKIPDANRLFFTGVLFFPLLTSIDFSNDCGKLGFLEILLYFVDGTNLPHLQKIKAFETGTHANVDTTHTTKSLYLCVCFRYRHSLTHLEILEPYENYTLQLKDNHQKHLNLLTFFKKVTHLVLYCHLQDENVDCLISSAVISACPDLIDFRIVCNSEYTETTLEEAVYTEEYYPTIKGLQEAIHISASVPVRLKNVSLELRTINTACMDNILMNFPTSQLDNFMLSLDCKQEFHEWAAFTDTDTIEGFLKHIKLAKKASINSRYVGTLLTPKDNLKSILYPVHKIWSLSNKLMRSKPKIILEVHFANAKRKNALYYTLELENNTLKMFQVIGEIYFFSGEYTHFPMAPFYDTVFSEGIDEMFIEISDYDLAIRCRHLLERYSHVKKLDVSVKRGASVLKLRTRKNLVATAPQHLEQKEVHPIENRYLPIYLEINRELLATVTMDHLFTDLFVFDSFKITELPISAGKYDLKFKMETQFKHLILDLKIFGKCEAPVPVLVTLINFMDRTKLDLMFLANLEYHTVMDTPGLFNVADKKTCTARIEVWYRGCEELTASCGGNIIYNKLYSQIDKIKYL</sequence>
<evidence type="ECO:0000313" key="1">
    <source>
        <dbReference type="EMBL" id="GAA5805977.1"/>
    </source>
</evidence>